<accession>A0A235F8D2</accession>
<evidence type="ECO:0000313" key="3">
    <source>
        <dbReference type="Proteomes" id="UP000215059"/>
    </source>
</evidence>
<protein>
    <submittedName>
        <fullName evidence="2">Uncharacterized protein</fullName>
    </submittedName>
</protein>
<dbReference type="AlphaFoldDB" id="A0A235F8D2"/>
<name>A0A235F8D2_9BACL</name>
<proteinExistence type="predicted"/>
<dbReference type="RefSeq" id="WP_094252917.1">
    <property type="nucleotide sequence ID" value="NZ_JBHLXL010000001.1"/>
</dbReference>
<dbReference type="EMBL" id="NOII01000003">
    <property type="protein sequence ID" value="OYD57566.1"/>
    <property type="molecule type" value="Genomic_DNA"/>
</dbReference>
<feature type="transmembrane region" description="Helical" evidence="1">
    <location>
        <begin position="12"/>
        <end position="32"/>
    </location>
</feature>
<keyword evidence="1" id="KW-0812">Transmembrane</keyword>
<keyword evidence="1" id="KW-0472">Membrane</keyword>
<feature type="transmembrane region" description="Helical" evidence="1">
    <location>
        <begin position="101"/>
        <end position="119"/>
    </location>
</feature>
<comment type="caution">
    <text evidence="2">The sequence shown here is derived from an EMBL/GenBank/DDBJ whole genome shotgun (WGS) entry which is preliminary data.</text>
</comment>
<keyword evidence="3" id="KW-1185">Reference proteome</keyword>
<reference evidence="2 3" key="1">
    <citation type="submission" date="2017-07" db="EMBL/GenBank/DDBJ databases">
        <title>Fictibacillus sp. nov. GDSW-R2A3 Genome sequencing and assembly.</title>
        <authorList>
            <person name="Mayilraj S."/>
        </authorList>
    </citation>
    <scope>NUCLEOTIDE SEQUENCE [LARGE SCALE GENOMIC DNA]</scope>
    <source>
        <strain evidence="2 3">GDSW-R2A3</strain>
    </source>
</reference>
<feature type="transmembrane region" description="Helical" evidence="1">
    <location>
        <begin position="77"/>
        <end position="95"/>
    </location>
</feature>
<dbReference type="Proteomes" id="UP000215059">
    <property type="component" value="Unassembled WGS sequence"/>
</dbReference>
<sequence>MNSKSSRYLTYFLGSSMSYIAFLLIIVAFPLIQNNYGDLGFSYLVVTFYGIPFVYITTLLAYVSYFVVRRFFPSWKLSVHVIVCALLFNVLFAYGLFEDSALSQLLVAIVGGAAAFLIGTKARKSVGTYLGIALPVLNLVGVLLAAYMMK</sequence>
<evidence type="ECO:0000313" key="2">
    <source>
        <dbReference type="EMBL" id="OYD57566.1"/>
    </source>
</evidence>
<feature type="transmembrane region" description="Helical" evidence="1">
    <location>
        <begin position="44"/>
        <end position="65"/>
    </location>
</feature>
<feature type="transmembrane region" description="Helical" evidence="1">
    <location>
        <begin position="126"/>
        <end position="149"/>
    </location>
</feature>
<gene>
    <name evidence="2" type="ORF">CGZ90_12925</name>
</gene>
<organism evidence="2 3">
    <name type="scientific">Fictibacillus aquaticus</name>
    <dbReference type="NCBI Taxonomy" id="2021314"/>
    <lineage>
        <taxon>Bacteria</taxon>
        <taxon>Bacillati</taxon>
        <taxon>Bacillota</taxon>
        <taxon>Bacilli</taxon>
        <taxon>Bacillales</taxon>
        <taxon>Fictibacillaceae</taxon>
        <taxon>Fictibacillus</taxon>
    </lineage>
</organism>
<keyword evidence="1" id="KW-1133">Transmembrane helix</keyword>
<evidence type="ECO:0000256" key="1">
    <source>
        <dbReference type="SAM" id="Phobius"/>
    </source>
</evidence>